<evidence type="ECO:0000256" key="1">
    <source>
        <dbReference type="SAM" id="SignalP"/>
    </source>
</evidence>
<dbReference type="OrthoDB" id="5298153at2"/>
<reference evidence="2 3" key="1">
    <citation type="submission" date="2018-03" db="EMBL/GenBank/DDBJ databases">
        <title>Genome sequencing of Simplicispira sp.</title>
        <authorList>
            <person name="Kim S.-J."/>
            <person name="Heo J."/>
            <person name="Kwon S.-W."/>
        </authorList>
    </citation>
    <scope>NUCLEOTIDE SEQUENCE [LARGE SCALE GENOMIC DNA]</scope>
    <source>
        <strain evidence="2 3">SC1-8</strain>
    </source>
</reference>
<dbReference type="KEGG" id="simp:C6571_05830"/>
<dbReference type="AlphaFoldDB" id="A0A2S0MYA7"/>
<sequence>MRSACSRQVQVALSVLVLWISALVCAPVRAQGTHTVAHMDIERNAEGLFLNVSTEFSLPGLVEDALQKGIPMTFVADAEVVRARWYWSDQIVSSVHRYMRLTYQPLTQRWRLNVSASPFDTSGLGVSVGQTYDQLPDVLGAMQRIAFWKITDSSDLDDRSSYRVHFRFQLDMSQLPRPLQIGALGRSGWNLSIARTERVPALAAP</sequence>
<organism evidence="2 3">
    <name type="scientific">Simplicispira suum</name>
    <dbReference type="NCBI Taxonomy" id="2109915"/>
    <lineage>
        <taxon>Bacteria</taxon>
        <taxon>Pseudomonadati</taxon>
        <taxon>Pseudomonadota</taxon>
        <taxon>Betaproteobacteria</taxon>
        <taxon>Burkholderiales</taxon>
        <taxon>Comamonadaceae</taxon>
        <taxon>Simplicispira</taxon>
    </lineage>
</organism>
<dbReference type="InterPro" id="IPR025500">
    <property type="entry name" value="DUF4390"/>
</dbReference>
<evidence type="ECO:0000313" key="3">
    <source>
        <dbReference type="Proteomes" id="UP000239326"/>
    </source>
</evidence>
<protein>
    <submittedName>
        <fullName evidence="2">DUF4390 domain-containing protein</fullName>
    </submittedName>
</protein>
<dbReference type="Proteomes" id="UP000239326">
    <property type="component" value="Chromosome"/>
</dbReference>
<gene>
    <name evidence="2" type="ORF">C6571_05830</name>
</gene>
<accession>A0A2S0MYA7</accession>
<dbReference type="EMBL" id="CP027669">
    <property type="protein sequence ID" value="AVO40870.1"/>
    <property type="molecule type" value="Genomic_DNA"/>
</dbReference>
<keyword evidence="3" id="KW-1185">Reference proteome</keyword>
<dbReference type="RefSeq" id="WP_106445859.1">
    <property type="nucleotide sequence ID" value="NZ_CP027669.1"/>
</dbReference>
<feature type="signal peptide" evidence="1">
    <location>
        <begin position="1"/>
        <end position="30"/>
    </location>
</feature>
<evidence type="ECO:0000313" key="2">
    <source>
        <dbReference type="EMBL" id="AVO40870.1"/>
    </source>
</evidence>
<name>A0A2S0MYA7_9BURK</name>
<proteinExistence type="predicted"/>
<feature type="chain" id="PRO_5015447132" evidence="1">
    <location>
        <begin position="31"/>
        <end position="205"/>
    </location>
</feature>
<keyword evidence="1" id="KW-0732">Signal</keyword>
<dbReference type="Pfam" id="PF14334">
    <property type="entry name" value="DUF4390"/>
    <property type="match status" value="1"/>
</dbReference>